<dbReference type="InterPro" id="IPR039060">
    <property type="entry name" value="Antitox_HigA"/>
</dbReference>
<comment type="caution">
    <text evidence="1">The sequence shown here is derived from an EMBL/GenBank/DDBJ whole genome shotgun (WGS) entry which is preliminary data.</text>
</comment>
<dbReference type="InterPro" id="IPR001387">
    <property type="entry name" value="Cro/C1-type_HTH"/>
</dbReference>
<organism evidence="1 2">
    <name type="scientific">Aquibium pacificus</name>
    <dbReference type="NCBI Taxonomy" id="3153579"/>
    <lineage>
        <taxon>Bacteria</taxon>
        <taxon>Pseudomonadati</taxon>
        <taxon>Pseudomonadota</taxon>
        <taxon>Alphaproteobacteria</taxon>
        <taxon>Hyphomicrobiales</taxon>
        <taxon>Phyllobacteriaceae</taxon>
        <taxon>Aquibium</taxon>
    </lineage>
</organism>
<dbReference type="RefSeq" id="WP_367953967.1">
    <property type="nucleotide sequence ID" value="NZ_JBDPGJ010000002.1"/>
</dbReference>
<dbReference type="CDD" id="cd00093">
    <property type="entry name" value="HTH_XRE"/>
    <property type="match status" value="1"/>
</dbReference>
<gene>
    <name evidence="1" type="ORF">ABGN05_10530</name>
</gene>
<dbReference type="PANTHER" id="PTHR40455:SF1">
    <property type="entry name" value="ANTITOXIN HIGA"/>
    <property type="match status" value="1"/>
</dbReference>
<dbReference type="Gene3D" id="1.10.260.40">
    <property type="entry name" value="lambda repressor-like DNA-binding domains"/>
    <property type="match status" value="1"/>
</dbReference>
<dbReference type="PANTHER" id="PTHR40455">
    <property type="entry name" value="ANTITOXIN HIGA"/>
    <property type="match status" value="1"/>
</dbReference>
<keyword evidence="2" id="KW-1185">Reference proteome</keyword>
<accession>A0ABV3SH95</accession>
<evidence type="ECO:0000313" key="2">
    <source>
        <dbReference type="Proteomes" id="UP001556692"/>
    </source>
</evidence>
<protein>
    <submittedName>
        <fullName evidence="1">XRE family transcriptional regulator</fullName>
    </submittedName>
</protein>
<evidence type="ECO:0000313" key="1">
    <source>
        <dbReference type="EMBL" id="MEX0406099.1"/>
    </source>
</evidence>
<dbReference type="InterPro" id="IPR010982">
    <property type="entry name" value="Lambda_DNA-bd_dom_sf"/>
</dbReference>
<dbReference type="Proteomes" id="UP001556692">
    <property type="component" value="Unassembled WGS sequence"/>
</dbReference>
<sequence length="129" mass="14496">MNIRPIRNEADHAWALSEIGRYFDHEPEEGTPEADRFDVLATLIEAYERQHWPMESGTMTPVEALKEFMALTGKSQSDLANLLGYRSRASEILLGKRELTVDMMNMLVREWKMPADLLIGTGASSGKAA</sequence>
<dbReference type="SUPFAM" id="SSF47413">
    <property type="entry name" value="lambda repressor-like DNA-binding domains"/>
    <property type="match status" value="1"/>
</dbReference>
<proteinExistence type="predicted"/>
<dbReference type="EMBL" id="JBDPGJ010000002">
    <property type="protein sequence ID" value="MEX0406099.1"/>
    <property type="molecule type" value="Genomic_DNA"/>
</dbReference>
<reference evidence="1 2" key="1">
    <citation type="submission" date="2024-05" db="EMBL/GenBank/DDBJ databases">
        <authorList>
            <person name="Jiang F."/>
        </authorList>
    </citation>
    <scope>NUCLEOTIDE SEQUENCE [LARGE SCALE GENOMIC DNA]</scope>
    <source>
        <strain evidence="1 2">LZ166</strain>
    </source>
</reference>
<name>A0ABV3SH95_9HYPH</name>